<dbReference type="InterPro" id="IPR036680">
    <property type="entry name" value="SPOR-like_sf"/>
</dbReference>
<accession>A0A1S6HY22</accession>
<protein>
    <submittedName>
        <fullName evidence="3">AAA domain</fullName>
    </submittedName>
</protein>
<proteinExistence type="predicted"/>
<organism evidence="3 4">
    <name type="scientific">Shewanella psychrophila</name>
    <dbReference type="NCBI Taxonomy" id="225848"/>
    <lineage>
        <taxon>Bacteria</taxon>
        <taxon>Pseudomonadati</taxon>
        <taxon>Pseudomonadota</taxon>
        <taxon>Gammaproteobacteria</taxon>
        <taxon>Alteromonadales</taxon>
        <taxon>Shewanellaceae</taxon>
        <taxon>Shewanella</taxon>
    </lineage>
</organism>
<dbReference type="Pfam" id="PF05036">
    <property type="entry name" value="SPOR"/>
    <property type="match status" value="1"/>
</dbReference>
<dbReference type="InterPro" id="IPR049945">
    <property type="entry name" value="AAA_22"/>
</dbReference>
<evidence type="ECO:0000259" key="2">
    <source>
        <dbReference type="Pfam" id="PF13401"/>
    </source>
</evidence>
<name>A0A1S6HY22_9GAMM</name>
<dbReference type="GO" id="GO:0042834">
    <property type="term" value="F:peptidoglycan binding"/>
    <property type="evidence" value="ECO:0007669"/>
    <property type="project" value="InterPro"/>
</dbReference>
<feature type="domain" description="SPOR" evidence="1">
    <location>
        <begin position="394"/>
        <end position="446"/>
    </location>
</feature>
<dbReference type="OrthoDB" id="6271962at2"/>
<reference evidence="3 4" key="1">
    <citation type="submission" date="2016-03" db="EMBL/GenBank/DDBJ databases">
        <title>Complete genome sequence of Shewanella psychrophila WP2, a deep sea bacterium isolated from west Pacific sediment.</title>
        <authorList>
            <person name="Xu G."/>
            <person name="Jian H."/>
        </authorList>
    </citation>
    <scope>NUCLEOTIDE SEQUENCE [LARGE SCALE GENOMIC DNA]</scope>
    <source>
        <strain evidence="3 4">WP2</strain>
    </source>
</reference>
<sequence>MTVNDSILLPSQETLVQRLQHVSLYGQQMIVVTGGRGSGKTRLITSLVNELEEFSSALITCPKHCDSSEIRRKMLIQLFSEPVFDDEIPLPETILRLASSMPQASFIVLDDAHYLPMELLAECIVLSQLRLTGKTISLTLTCDQRFFDELENQLPEAQKESLLSINIDPLLIQEREALYYTLLSRSDQDPFTPREIVRTQLEKQAGMPQEVVNLLELSLNGLTENAVAIKWYKPVISGGVILLTLLLASYFLFSPSEMSGTSSADRTVIEHNNSKPLPLTLYGERVLAGYFVLHHRLAEAGDPLTPESDDLTGLITESLEGDGSEVQIKSSEEQSQGFAISKVDIEGSSEVEESSVETFQGLEEFEATEIEVSELGEAEDNLPIEGVNEKSTLTGYTLQLASVRKLKSLNNILEELEGEQDIQLARHKDRWIILLGHFKTPAAANKKSTGLMQKYRLSSPWIRAWKDLVEYELEEGLDANDIPH</sequence>
<dbReference type="InterPro" id="IPR027417">
    <property type="entry name" value="P-loop_NTPase"/>
</dbReference>
<dbReference type="Gene3D" id="3.30.70.1070">
    <property type="entry name" value="Sporulation related repeat"/>
    <property type="match status" value="1"/>
</dbReference>
<keyword evidence="4" id="KW-1185">Reference proteome</keyword>
<dbReference type="RefSeq" id="WP_077755262.1">
    <property type="nucleotide sequence ID" value="NZ_CP014782.1"/>
</dbReference>
<dbReference type="EMBL" id="CP014782">
    <property type="protein sequence ID" value="AQS40477.1"/>
    <property type="molecule type" value="Genomic_DNA"/>
</dbReference>
<dbReference type="InterPro" id="IPR052026">
    <property type="entry name" value="ExeA_AAA_ATPase_DNA-bind"/>
</dbReference>
<gene>
    <name evidence="3" type="ORF">Sps_05409</name>
</gene>
<dbReference type="SUPFAM" id="SSF52540">
    <property type="entry name" value="P-loop containing nucleoside triphosphate hydrolases"/>
    <property type="match status" value="1"/>
</dbReference>
<dbReference type="PANTHER" id="PTHR35894:SF5">
    <property type="entry name" value="MU-LIKE PROPHAGE FLUMU DNA TRANSPOSITION PROTEIN B"/>
    <property type="match status" value="1"/>
</dbReference>
<dbReference type="STRING" id="225848.Sps_05409"/>
<dbReference type="Gene3D" id="3.40.50.300">
    <property type="entry name" value="P-loop containing nucleotide triphosphate hydrolases"/>
    <property type="match status" value="1"/>
</dbReference>
<dbReference type="KEGG" id="spsw:Sps_05409"/>
<evidence type="ECO:0000313" key="3">
    <source>
        <dbReference type="EMBL" id="AQS40477.1"/>
    </source>
</evidence>
<dbReference type="PANTHER" id="PTHR35894">
    <property type="entry name" value="GENERAL SECRETION PATHWAY PROTEIN A-RELATED"/>
    <property type="match status" value="1"/>
</dbReference>
<dbReference type="AlphaFoldDB" id="A0A1S6HY22"/>
<dbReference type="InterPro" id="IPR007730">
    <property type="entry name" value="SPOR-like_dom"/>
</dbReference>
<evidence type="ECO:0000259" key="1">
    <source>
        <dbReference type="Pfam" id="PF05036"/>
    </source>
</evidence>
<dbReference type="Pfam" id="PF13401">
    <property type="entry name" value="AAA_22"/>
    <property type="match status" value="1"/>
</dbReference>
<dbReference type="Proteomes" id="UP000189545">
    <property type="component" value="Chromosome"/>
</dbReference>
<evidence type="ECO:0000313" key="4">
    <source>
        <dbReference type="Proteomes" id="UP000189545"/>
    </source>
</evidence>
<dbReference type="GO" id="GO:0016887">
    <property type="term" value="F:ATP hydrolysis activity"/>
    <property type="evidence" value="ECO:0007669"/>
    <property type="project" value="InterPro"/>
</dbReference>
<feature type="domain" description="ORC1/DEAH AAA+ ATPase" evidence="2">
    <location>
        <begin position="26"/>
        <end position="142"/>
    </location>
</feature>